<proteinExistence type="predicted"/>
<reference evidence="2 3" key="1">
    <citation type="submission" date="2024-01" db="EMBL/GenBank/DDBJ databases">
        <title>Multi-omics insights into the function and evolution of sodium benzoate biodegradation pathways in Benzoatithermus flavus gen. nov., sp. nov. from hot spring.</title>
        <authorList>
            <person name="Hu C.-J."/>
            <person name="Li W.-J."/>
        </authorList>
    </citation>
    <scope>NUCLEOTIDE SEQUENCE [LARGE SCALE GENOMIC DNA]</scope>
    <source>
        <strain evidence="2 3">SYSU G07066</strain>
    </source>
</reference>
<gene>
    <name evidence="2" type="ORF">U1T56_05660</name>
</gene>
<organism evidence="2 3">
    <name type="scientific">Benzoatithermus flavus</name>
    <dbReference type="NCBI Taxonomy" id="3108223"/>
    <lineage>
        <taxon>Bacteria</taxon>
        <taxon>Pseudomonadati</taxon>
        <taxon>Pseudomonadota</taxon>
        <taxon>Alphaproteobacteria</taxon>
        <taxon>Geminicoccales</taxon>
        <taxon>Geminicoccaceae</taxon>
        <taxon>Benzoatithermus</taxon>
    </lineage>
</organism>
<comment type="caution">
    <text evidence="2">The sequence shown here is derived from an EMBL/GenBank/DDBJ whole genome shotgun (WGS) entry which is preliminary data.</text>
</comment>
<protein>
    <recommendedName>
        <fullName evidence="4">DUF1127 domain-containing protein</fullName>
    </recommendedName>
</protein>
<evidence type="ECO:0008006" key="4">
    <source>
        <dbReference type="Google" id="ProtNLM"/>
    </source>
</evidence>
<sequence length="75" mass="8344">MSPAPVTARASRAPLFGKGWLMRRWRALRTRPARPRALDPGELSPHLLKDIGLWDDPASPAGRIDPGRQSAAHRR</sequence>
<accession>A0ABU8XN55</accession>
<evidence type="ECO:0000313" key="2">
    <source>
        <dbReference type="EMBL" id="MEK0082627.1"/>
    </source>
</evidence>
<evidence type="ECO:0000256" key="1">
    <source>
        <dbReference type="SAM" id="MobiDB-lite"/>
    </source>
</evidence>
<dbReference type="RefSeq" id="WP_418158477.1">
    <property type="nucleotide sequence ID" value="NZ_JBBLZC010000004.1"/>
</dbReference>
<name>A0ABU8XN55_9PROT</name>
<keyword evidence="3" id="KW-1185">Reference proteome</keyword>
<dbReference type="Proteomes" id="UP001375743">
    <property type="component" value="Unassembled WGS sequence"/>
</dbReference>
<feature type="region of interest" description="Disordered" evidence="1">
    <location>
        <begin position="31"/>
        <end position="75"/>
    </location>
</feature>
<evidence type="ECO:0000313" key="3">
    <source>
        <dbReference type="Proteomes" id="UP001375743"/>
    </source>
</evidence>
<dbReference type="EMBL" id="JBBLZC010000004">
    <property type="protein sequence ID" value="MEK0082627.1"/>
    <property type="molecule type" value="Genomic_DNA"/>
</dbReference>